<dbReference type="OrthoDB" id="1432968at2"/>
<dbReference type="EMBL" id="CP040749">
    <property type="protein sequence ID" value="QCX39561.1"/>
    <property type="molecule type" value="Genomic_DNA"/>
</dbReference>
<dbReference type="RefSeq" id="WP_138950411.1">
    <property type="nucleotide sequence ID" value="NZ_CP040749.1"/>
</dbReference>
<dbReference type="PROSITE" id="PS51257">
    <property type="entry name" value="PROKAR_LIPOPROTEIN"/>
    <property type="match status" value="1"/>
</dbReference>
<dbReference type="KEGG" id="fbe:FF125_14340"/>
<accession>A0A5B7TWB1</accession>
<proteinExistence type="predicted"/>
<gene>
    <name evidence="1" type="ORF">FF125_14340</name>
</gene>
<reference evidence="1 2" key="1">
    <citation type="submission" date="2019-05" db="EMBL/GenBank/DDBJ databases">
        <title>Algicella ahnfeltiae gen. nov., sp. nov., a novel marine bacterium of the family Flavobacteriaceae isolated from a red alga.</title>
        <authorList>
            <person name="Nedashkovskaya O.I."/>
            <person name="Kukhlevskiy A.D."/>
            <person name="Kim S.-G."/>
            <person name="Zhukova N.V."/>
            <person name="Mikhailov V.V."/>
        </authorList>
    </citation>
    <scope>NUCLEOTIDE SEQUENCE [LARGE SCALE GENOMIC DNA]</scope>
    <source>
        <strain evidence="1 2">10Alg115</strain>
    </source>
</reference>
<dbReference type="AlphaFoldDB" id="A0A5B7TWB1"/>
<protein>
    <recommendedName>
        <fullName evidence="3">Lipoprotein</fullName>
    </recommendedName>
</protein>
<keyword evidence="2" id="KW-1185">Reference proteome</keyword>
<dbReference type="Proteomes" id="UP000306229">
    <property type="component" value="Chromosome"/>
</dbReference>
<organism evidence="1 2">
    <name type="scientific">Aureibaculum algae</name>
    <dbReference type="NCBI Taxonomy" id="2584122"/>
    <lineage>
        <taxon>Bacteria</taxon>
        <taxon>Pseudomonadati</taxon>
        <taxon>Bacteroidota</taxon>
        <taxon>Flavobacteriia</taxon>
        <taxon>Flavobacteriales</taxon>
        <taxon>Flavobacteriaceae</taxon>
        <taxon>Aureibaculum</taxon>
    </lineage>
</organism>
<name>A0A5B7TWB1_9FLAO</name>
<evidence type="ECO:0000313" key="1">
    <source>
        <dbReference type="EMBL" id="QCX39561.1"/>
    </source>
</evidence>
<sequence>MENQFKILLLTLTLGISSCSSSFIVKTKKKTINLESLPENSIKVGVDNGIVQIVFDRNDLTDLFEKDLNEWLDPRIKSYVENLKSLKSDTIYKKDKTIGILPLSEYELKFHSLILNGKAEIKNKETNENIKRIKYKFTRDKLGGQNAYFYTENGIEFYEILLAFGE</sequence>
<evidence type="ECO:0000313" key="2">
    <source>
        <dbReference type="Proteomes" id="UP000306229"/>
    </source>
</evidence>
<evidence type="ECO:0008006" key="3">
    <source>
        <dbReference type="Google" id="ProtNLM"/>
    </source>
</evidence>